<feature type="transmembrane region" description="Helical" evidence="7">
    <location>
        <begin position="581"/>
        <end position="600"/>
    </location>
</feature>
<accession>A0A3M7R5D7</accession>
<dbReference type="Proteomes" id="UP000276133">
    <property type="component" value="Unassembled WGS sequence"/>
</dbReference>
<proteinExistence type="inferred from homology"/>
<comment type="function">
    <text evidence="7">Choline transporter.</text>
</comment>
<evidence type="ECO:0000256" key="8">
    <source>
        <dbReference type="SAM" id="SignalP"/>
    </source>
</evidence>
<evidence type="ECO:0000256" key="3">
    <source>
        <dbReference type="ARBA" id="ARBA00022692"/>
    </source>
</evidence>
<gene>
    <name evidence="9" type="ORF">BpHYR1_008680</name>
</gene>
<evidence type="ECO:0000256" key="1">
    <source>
        <dbReference type="ARBA" id="ARBA00004141"/>
    </source>
</evidence>
<keyword evidence="10" id="KW-1185">Reference proteome</keyword>
<protein>
    <recommendedName>
        <fullName evidence="7">Choline transporter-like protein</fullName>
    </recommendedName>
</protein>
<comment type="similarity">
    <text evidence="2 7">Belongs to the CTL (choline transporter-like) family.</text>
</comment>
<feature type="transmembrane region" description="Helical" evidence="7">
    <location>
        <begin position="271"/>
        <end position="295"/>
    </location>
</feature>
<keyword evidence="5 7" id="KW-0472">Membrane</keyword>
<keyword evidence="3 7" id="KW-0812">Transmembrane</keyword>
<dbReference type="GO" id="GO:0005886">
    <property type="term" value="C:plasma membrane"/>
    <property type="evidence" value="ECO:0007669"/>
    <property type="project" value="UniProtKB-SubCell"/>
</dbReference>
<dbReference type="PANTHER" id="PTHR12385">
    <property type="entry name" value="CHOLINE TRANSPORTER-LIKE (SLC FAMILY 44)"/>
    <property type="match status" value="1"/>
</dbReference>
<feature type="transmembrane region" description="Helical" evidence="7">
    <location>
        <begin position="435"/>
        <end position="459"/>
    </location>
</feature>
<organism evidence="9 10">
    <name type="scientific">Brachionus plicatilis</name>
    <name type="common">Marine rotifer</name>
    <name type="synonym">Brachionus muelleri</name>
    <dbReference type="NCBI Taxonomy" id="10195"/>
    <lineage>
        <taxon>Eukaryota</taxon>
        <taxon>Metazoa</taxon>
        <taxon>Spiralia</taxon>
        <taxon>Gnathifera</taxon>
        <taxon>Rotifera</taxon>
        <taxon>Eurotatoria</taxon>
        <taxon>Monogononta</taxon>
        <taxon>Pseudotrocha</taxon>
        <taxon>Ploima</taxon>
        <taxon>Brachionidae</taxon>
        <taxon>Brachionus</taxon>
    </lineage>
</organism>
<feature type="signal peptide" evidence="8">
    <location>
        <begin position="1"/>
        <end position="18"/>
    </location>
</feature>
<comment type="caution">
    <text evidence="9">The sequence shown here is derived from an EMBL/GenBank/DDBJ whole genome shotgun (WGS) entry which is preliminary data.</text>
</comment>
<feature type="transmembrane region" description="Helical" evidence="7">
    <location>
        <begin position="225"/>
        <end position="246"/>
    </location>
</feature>
<keyword evidence="8" id="KW-0732">Signal</keyword>
<evidence type="ECO:0000313" key="10">
    <source>
        <dbReference type="Proteomes" id="UP000276133"/>
    </source>
</evidence>
<feature type="transmembrane region" description="Helical" evidence="7">
    <location>
        <begin position="188"/>
        <end position="213"/>
    </location>
</feature>
<dbReference type="GO" id="GO:0022857">
    <property type="term" value="F:transmembrane transporter activity"/>
    <property type="evidence" value="ECO:0007669"/>
    <property type="project" value="UniProtKB-UniRule"/>
</dbReference>
<keyword evidence="4 7" id="KW-1133">Transmembrane helix</keyword>
<feature type="chain" id="PRO_5018248832" description="Choline transporter-like protein" evidence="8">
    <location>
        <begin position="19"/>
        <end position="636"/>
    </location>
</feature>
<feature type="transmembrane region" description="Helical" evidence="7">
    <location>
        <begin position="385"/>
        <end position="415"/>
    </location>
</feature>
<evidence type="ECO:0000256" key="2">
    <source>
        <dbReference type="ARBA" id="ARBA00007168"/>
    </source>
</evidence>
<feature type="transmembrane region" description="Helical" evidence="7">
    <location>
        <begin position="541"/>
        <end position="561"/>
    </location>
</feature>
<feature type="non-terminal residue" evidence="9">
    <location>
        <position position="636"/>
    </location>
</feature>
<evidence type="ECO:0000313" key="9">
    <source>
        <dbReference type="EMBL" id="RNA18797.1"/>
    </source>
</evidence>
<comment type="subcellular location">
    <subcellularLocation>
        <location evidence="7">Cell membrane</location>
        <topology evidence="7">Multi-pass membrane protein</topology>
    </subcellularLocation>
    <subcellularLocation>
        <location evidence="1">Membrane</location>
        <topology evidence="1">Multi-pass membrane protein</topology>
    </subcellularLocation>
</comment>
<dbReference type="STRING" id="10195.A0A3M7R5D7"/>
<dbReference type="InterPro" id="IPR007603">
    <property type="entry name" value="Choline_transptr-like"/>
</dbReference>
<evidence type="ECO:0000256" key="7">
    <source>
        <dbReference type="RuleBase" id="RU368066"/>
    </source>
</evidence>
<dbReference type="OrthoDB" id="420519at2759"/>
<name>A0A3M7R5D7_BRAPC</name>
<dbReference type="AlphaFoldDB" id="A0A3M7R5D7"/>
<reference evidence="9 10" key="1">
    <citation type="journal article" date="2018" name="Sci. Rep.">
        <title>Genomic signatures of local adaptation to the degree of environmental predictability in rotifers.</title>
        <authorList>
            <person name="Franch-Gras L."/>
            <person name="Hahn C."/>
            <person name="Garcia-Roger E.M."/>
            <person name="Carmona M.J."/>
            <person name="Serra M."/>
            <person name="Gomez A."/>
        </authorList>
    </citation>
    <scope>NUCLEOTIDE SEQUENCE [LARGE SCALE GENOMIC DNA]</scope>
    <source>
        <strain evidence="9">HYR1</strain>
    </source>
</reference>
<sequence length="636" mass="71741">MLCVAILVAISVISYLNGDPKSLILPHDSQGNICGQADYADKKHLFFFDLTKCLSFLSAINGCPTRQICVSQCPSEYGYSQVASLAPKLEPFCDPVTKECPTYVIPSEPIFGRCVPKIIASLGDNLQGIVEAFDPDTNQTVAIEAFDPSGQMAPLTYQTLLKSIEYLKNFLNLKESSELIFEDFAKTYWLILAGMAAAALLCFIWIFALRFLIKPMVYCSFALTWLALSILFGLIFLILLVVTTFLRKQIKFAIALIKEVSKAVVDMPSVLVWPLVPLVIQTAFIVYCLTVSVYLASSGIKLYKVVDTNNSFVNVTERVVSQVNVGDYCIPELFDKTSVPDSYECFFYKFGFNTTLPFGVDSAQLKNYYTFFMQAINEYQWVPQVYVVFMLFWLVAFSVALNQMTLGGAFGAWFFSRHDKMSVKKLPFVAVIGSFWRAVFYHLGTVAFGSLLIALLKLVRLFLEFLSSKAKQSENKAAKYTLKCMKCCFWCLERLVKFLNRRVFIITATYSLSFCSAAKRAVEIITRNILRVLVLNKLSDFVLFISNLCITFVMAVLGFYVFTRKIPLDFLLEVTPELNFYVAPLAVLIIGSYCVSKLFLDVFSFGIDTILLCALIDFEENDGSREKPYFMSKSLK</sequence>
<keyword evidence="6" id="KW-0325">Glycoprotein</keyword>
<dbReference type="EMBL" id="REGN01004169">
    <property type="protein sequence ID" value="RNA18797.1"/>
    <property type="molecule type" value="Genomic_DNA"/>
</dbReference>
<evidence type="ECO:0000256" key="5">
    <source>
        <dbReference type="ARBA" id="ARBA00023136"/>
    </source>
</evidence>
<evidence type="ECO:0000256" key="6">
    <source>
        <dbReference type="ARBA" id="ARBA00023180"/>
    </source>
</evidence>
<dbReference type="Pfam" id="PF04515">
    <property type="entry name" value="Choline_transpo"/>
    <property type="match status" value="1"/>
</dbReference>
<dbReference type="PANTHER" id="PTHR12385:SF14">
    <property type="entry name" value="CHOLINE TRANSPORTER-LIKE 2"/>
    <property type="match status" value="1"/>
</dbReference>
<evidence type="ECO:0000256" key="4">
    <source>
        <dbReference type="ARBA" id="ARBA00022989"/>
    </source>
</evidence>